<dbReference type="RefSeq" id="WP_301211132.1">
    <property type="nucleotide sequence ID" value="NZ_JAROCF010000001.1"/>
</dbReference>
<proteinExistence type="predicted"/>
<evidence type="ECO:0000313" key="3">
    <source>
        <dbReference type="Proteomes" id="UP001174208"/>
    </source>
</evidence>
<dbReference type="InterPro" id="IPR025159">
    <property type="entry name" value="AbiEi_N"/>
</dbReference>
<accession>A0ABT8KBH5</accession>
<evidence type="ECO:0000313" key="2">
    <source>
        <dbReference type="EMBL" id="MDN4614392.1"/>
    </source>
</evidence>
<protein>
    <submittedName>
        <fullName evidence="2">Type IV toxin-antitoxin system AbiEi family antitoxin domain-containing protein</fullName>
    </submittedName>
</protein>
<dbReference type="Gene3D" id="3.40.960.10">
    <property type="entry name" value="VSR Endonuclease"/>
    <property type="match status" value="1"/>
</dbReference>
<sequence>MVCTQVLERYGGIATAAQLAAAGATPRALTALVREGHAIRLRRGVYALPGALPSAVEAARAGGRLSCVSAARSFGLWGGTDARLHLRVPAHATRLPASEAVRHWVDDEGSDECWRVSFDECLRSVVRCADEETAVAVLDTALSSGAATLVGLRRVFASEPARSRHVASLARPGSDSGVESLVRQRLEAAGHIVAQQVHVPGVGRVDMLVDGVLFLELDGFAYHGDRRAFERDRARDVGLALSGRRRLRLSAAQVMNEWESALAAIEGVLAAPEVRA</sequence>
<dbReference type="EMBL" id="JAROCF010000001">
    <property type="protein sequence ID" value="MDN4614392.1"/>
    <property type="molecule type" value="Genomic_DNA"/>
</dbReference>
<organism evidence="2 3">
    <name type="scientific">Leifsonia williamsii</name>
    <dbReference type="NCBI Taxonomy" id="3035919"/>
    <lineage>
        <taxon>Bacteria</taxon>
        <taxon>Bacillati</taxon>
        <taxon>Actinomycetota</taxon>
        <taxon>Actinomycetes</taxon>
        <taxon>Micrococcales</taxon>
        <taxon>Microbacteriaceae</taxon>
        <taxon>Leifsonia</taxon>
    </lineage>
</organism>
<gene>
    <name evidence="2" type="ORF">P5G50_08010</name>
</gene>
<name>A0ABT8KBH5_9MICO</name>
<keyword evidence="3" id="KW-1185">Reference proteome</keyword>
<dbReference type="Proteomes" id="UP001174208">
    <property type="component" value="Unassembled WGS sequence"/>
</dbReference>
<dbReference type="Pfam" id="PF13338">
    <property type="entry name" value="AbiEi_4"/>
    <property type="match status" value="1"/>
</dbReference>
<feature type="domain" description="AbiEi antitoxin N-terminal" evidence="1">
    <location>
        <begin position="5"/>
        <end position="49"/>
    </location>
</feature>
<evidence type="ECO:0000259" key="1">
    <source>
        <dbReference type="Pfam" id="PF13338"/>
    </source>
</evidence>
<comment type="caution">
    <text evidence="2">The sequence shown here is derived from an EMBL/GenBank/DDBJ whole genome shotgun (WGS) entry which is preliminary data.</text>
</comment>
<reference evidence="2" key="1">
    <citation type="submission" date="2023-06" db="EMBL/GenBank/DDBJ databases">
        <title>MT1 and MT2 Draft Genomes of Novel Species.</title>
        <authorList>
            <person name="Venkateswaran K."/>
        </authorList>
    </citation>
    <scope>NUCLEOTIDE SEQUENCE</scope>
    <source>
        <strain evidence="2">F6_8S_P_1B</strain>
    </source>
</reference>